<accession>A0ABN7B849</accession>
<reference evidence="5 6" key="1">
    <citation type="submission" date="2023-09" db="EMBL/GenBank/DDBJ databases">
        <title>Nesidiocoris tenuis whole genome shotgun sequence.</title>
        <authorList>
            <person name="Shibata T."/>
            <person name="Shimoda M."/>
            <person name="Kobayashi T."/>
            <person name="Uehara T."/>
        </authorList>
    </citation>
    <scope>NUCLEOTIDE SEQUENCE [LARGE SCALE GENOMIC DNA]</scope>
    <source>
        <strain evidence="5 6">Japan</strain>
    </source>
</reference>
<dbReference type="PROSITE" id="PS00134">
    <property type="entry name" value="TRYPSIN_HIS"/>
    <property type="match status" value="1"/>
</dbReference>
<organism evidence="5 6">
    <name type="scientific">Nesidiocoris tenuis</name>
    <dbReference type="NCBI Taxonomy" id="355587"/>
    <lineage>
        <taxon>Eukaryota</taxon>
        <taxon>Metazoa</taxon>
        <taxon>Ecdysozoa</taxon>
        <taxon>Arthropoda</taxon>
        <taxon>Hexapoda</taxon>
        <taxon>Insecta</taxon>
        <taxon>Pterygota</taxon>
        <taxon>Neoptera</taxon>
        <taxon>Paraneoptera</taxon>
        <taxon>Hemiptera</taxon>
        <taxon>Heteroptera</taxon>
        <taxon>Panheteroptera</taxon>
        <taxon>Cimicomorpha</taxon>
        <taxon>Miridae</taxon>
        <taxon>Dicyphina</taxon>
        <taxon>Nesidiocoris</taxon>
    </lineage>
</organism>
<dbReference type="PROSITE" id="PS50240">
    <property type="entry name" value="TRYPSIN_DOM"/>
    <property type="match status" value="1"/>
</dbReference>
<dbReference type="Gene3D" id="2.40.10.10">
    <property type="entry name" value="Trypsin-like serine proteases"/>
    <property type="match status" value="1"/>
</dbReference>
<sequence>MFLVALLSSSLLVSAIAGKEINLKPGDKWNSDVQSLNYPEYPPRDAKESWTLTTSADATIRVYCLDFRFVGPPENPCELGGITFDDGVNRVQKCGVQDGVVINSASNTLKIDLLTENGGGGIFDCRAKAVPKEPQNVEVIELTASAGSKKISFPEERGLEQTKSWKFKSSSNEPIYLRCDLGLESPLDSGECAKDSVTVSNGESTIELCGYKPLSVVSSKGQITMTVDLFPTTEGHLDCVAGVEGASDPASETPNLELEDSSEHGVVNGAKGTTCPCGMANKNSGRIINGTETGESEYPFMVSLRGANPGSGHFCGASIISPQHILTAAHCVSDSKTKSQPEPAELGPVVGAHHLWDDASHGETKRLKVKEVHIHPTWFDRPGALAGDIAVLVLEQPIAFNKYVSPVCLSPKPMPIVDKYIRAIGWGTTEKGSLAVKLLQANVLVVDTNKCNRDERETCFKAGPSSSCFGDSGGPYVYVDPETNRYTQVALVSYGYGYCTGSIFIGTNTVHYYDWIQKIVKATSQQDVCIKAD</sequence>
<feature type="chain" id="PRO_5045318365" evidence="3">
    <location>
        <begin position="19"/>
        <end position="533"/>
    </location>
</feature>
<proteinExistence type="predicted"/>
<dbReference type="Proteomes" id="UP001307889">
    <property type="component" value="Chromosome 11"/>
</dbReference>
<evidence type="ECO:0000256" key="2">
    <source>
        <dbReference type="RuleBase" id="RU363034"/>
    </source>
</evidence>
<dbReference type="PANTHER" id="PTHR24252">
    <property type="entry name" value="ACROSIN-RELATED"/>
    <property type="match status" value="1"/>
</dbReference>
<dbReference type="CDD" id="cd00190">
    <property type="entry name" value="Tryp_SPc"/>
    <property type="match status" value="1"/>
</dbReference>
<dbReference type="InterPro" id="IPR033116">
    <property type="entry name" value="TRYPSIN_SER"/>
</dbReference>
<dbReference type="InterPro" id="IPR001254">
    <property type="entry name" value="Trypsin_dom"/>
</dbReference>
<keyword evidence="3" id="KW-0732">Signal</keyword>
<dbReference type="PRINTS" id="PR00722">
    <property type="entry name" value="CHYMOTRYPSIN"/>
</dbReference>
<feature type="signal peptide" evidence="3">
    <location>
        <begin position="1"/>
        <end position="18"/>
    </location>
</feature>
<dbReference type="Gene3D" id="2.60.120.290">
    <property type="entry name" value="Spermadhesin, CUB domain"/>
    <property type="match status" value="1"/>
</dbReference>
<dbReference type="SMART" id="SM00020">
    <property type="entry name" value="Tryp_SPc"/>
    <property type="match status" value="1"/>
</dbReference>
<feature type="domain" description="Peptidase S1" evidence="4">
    <location>
        <begin position="287"/>
        <end position="521"/>
    </location>
</feature>
<dbReference type="PANTHER" id="PTHR24252:SF7">
    <property type="entry name" value="HYALIN"/>
    <property type="match status" value="1"/>
</dbReference>
<keyword evidence="2" id="KW-0378">Hydrolase</keyword>
<dbReference type="InterPro" id="IPR018114">
    <property type="entry name" value="TRYPSIN_HIS"/>
</dbReference>
<protein>
    <submittedName>
        <fullName evidence="5">Serine-type endopeptidase activity</fullName>
    </submittedName>
</protein>
<keyword evidence="2" id="KW-0645">Protease</keyword>
<dbReference type="InterPro" id="IPR001314">
    <property type="entry name" value="Peptidase_S1A"/>
</dbReference>
<evidence type="ECO:0000313" key="5">
    <source>
        <dbReference type="EMBL" id="BET00566.1"/>
    </source>
</evidence>
<evidence type="ECO:0000256" key="3">
    <source>
        <dbReference type="SAM" id="SignalP"/>
    </source>
</evidence>
<evidence type="ECO:0000256" key="1">
    <source>
        <dbReference type="ARBA" id="ARBA00023157"/>
    </source>
</evidence>
<gene>
    <name evidence="5" type="ORF">NTJ_13382</name>
</gene>
<dbReference type="EMBL" id="AP028919">
    <property type="protein sequence ID" value="BET00566.1"/>
    <property type="molecule type" value="Genomic_DNA"/>
</dbReference>
<keyword evidence="6" id="KW-1185">Reference proteome</keyword>
<dbReference type="InterPro" id="IPR009003">
    <property type="entry name" value="Peptidase_S1_PA"/>
</dbReference>
<dbReference type="InterPro" id="IPR043504">
    <property type="entry name" value="Peptidase_S1_PA_chymotrypsin"/>
</dbReference>
<name>A0ABN7B849_9HEMI</name>
<dbReference type="Pfam" id="PF00089">
    <property type="entry name" value="Trypsin"/>
    <property type="match status" value="1"/>
</dbReference>
<dbReference type="SUPFAM" id="SSF49854">
    <property type="entry name" value="Spermadhesin, CUB domain"/>
    <property type="match status" value="1"/>
</dbReference>
<keyword evidence="2" id="KW-0720">Serine protease</keyword>
<dbReference type="SUPFAM" id="SSF50494">
    <property type="entry name" value="Trypsin-like serine proteases"/>
    <property type="match status" value="1"/>
</dbReference>
<keyword evidence="1" id="KW-1015">Disulfide bond</keyword>
<evidence type="ECO:0000259" key="4">
    <source>
        <dbReference type="PROSITE" id="PS50240"/>
    </source>
</evidence>
<evidence type="ECO:0000313" key="6">
    <source>
        <dbReference type="Proteomes" id="UP001307889"/>
    </source>
</evidence>
<dbReference type="InterPro" id="IPR035914">
    <property type="entry name" value="Sperma_CUB_dom_sf"/>
</dbReference>
<dbReference type="PROSITE" id="PS00135">
    <property type="entry name" value="TRYPSIN_SER"/>
    <property type="match status" value="1"/>
</dbReference>